<dbReference type="EMBL" id="CP003243">
    <property type="protein sequence ID" value="AFD00184.1"/>
    <property type="molecule type" value="Genomic_DNA"/>
</dbReference>
<proteinExistence type="predicted"/>
<organism evidence="1 3">
    <name type="scientific">Methanocella conradii (strain DSM 24694 / JCM 17849 / CGMCC 1.5162 / HZ254)</name>
    <dbReference type="NCBI Taxonomy" id="1041930"/>
    <lineage>
        <taxon>Archaea</taxon>
        <taxon>Methanobacteriati</taxon>
        <taxon>Methanobacteriota</taxon>
        <taxon>Stenosarchaea group</taxon>
        <taxon>Methanomicrobia</taxon>
        <taxon>Methanocellales</taxon>
        <taxon>Methanocellaceae</taxon>
        <taxon>Methanocella</taxon>
    </lineage>
</organism>
<sequence>MSTLEKAIALAACAHAGQKDKAGAPYILHPIRVMSSVETETEKIVAILHDVVEDTPVDLPMLEKLGFSKEVLDALGCLTRKTCEPYEDFILRVKENPIAVKVKLADLNDNLDLKRYKDPSMVNMDRLKRYMRAKAILSSGS</sequence>
<reference evidence="1" key="2">
    <citation type="journal article" date="2012" name="PLoS ONE">
        <title>Methanocella conradii sp. nov., a thermophilic, obligate hydrogenotrophic methanogen, isolated from Chinese rice field soil.</title>
        <authorList>
            <person name="Lu Z."/>
            <person name="Lu Y."/>
        </authorList>
    </citation>
    <scope>NUCLEOTIDE SEQUENCE</scope>
    <source>
        <strain evidence="1">HZ254</strain>
    </source>
</reference>
<dbReference type="HOGENOM" id="CLU_109398_2_0_2"/>
<dbReference type="Gene3D" id="1.10.3210.10">
    <property type="entry name" value="Hypothetical protein af1432"/>
    <property type="match status" value="1"/>
</dbReference>
<keyword evidence="3" id="KW-1185">Reference proteome</keyword>
<dbReference type="GeneID" id="11971568"/>
<evidence type="ECO:0000313" key="1">
    <source>
        <dbReference type="EMBL" id="AFD00184.1"/>
    </source>
</evidence>
<dbReference type="PANTHER" id="PTHR46246">
    <property type="entry name" value="GUANOSINE-3',5'-BIS(DIPHOSPHATE) 3'-PYROPHOSPHOHYDROLASE MESH1"/>
    <property type="match status" value="1"/>
</dbReference>
<dbReference type="OrthoDB" id="147258at2157"/>
<dbReference type="EMBL" id="CP003243">
    <property type="protein sequence ID" value="AFD00191.1"/>
    <property type="molecule type" value="Genomic_DNA"/>
</dbReference>
<dbReference type="RefSeq" id="WP_014406021.1">
    <property type="nucleotide sequence ID" value="NC_017034.1"/>
</dbReference>
<dbReference type="SUPFAM" id="SSF109604">
    <property type="entry name" value="HD-domain/PDEase-like"/>
    <property type="match status" value="1"/>
</dbReference>
<evidence type="ECO:0008006" key="4">
    <source>
        <dbReference type="Google" id="ProtNLM"/>
    </source>
</evidence>
<accession>H8I4K5</accession>
<protein>
    <recommendedName>
        <fullName evidence="4">GTP pyrophosphokinase</fullName>
    </recommendedName>
</protein>
<dbReference type="GO" id="GO:0008893">
    <property type="term" value="F:guanosine-3',5'-bis(diphosphate) 3'-diphosphatase activity"/>
    <property type="evidence" value="ECO:0007669"/>
    <property type="project" value="TreeGrafter"/>
</dbReference>
<dbReference type="KEGG" id="mez:Mtc_1430"/>
<gene>
    <name evidence="1" type="ordered locus">Mtc_1430</name>
    <name evidence="2" type="ordered locus">Mtc_1439</name>
</gene>
<dbReference type="KEGG" id="mez:Mtc_1439"/>
<dbReference type="PANTHER" id="PTHR46246:SF1">
    <property type="entry name" value="GUANOSINE-3',5'-BIS(DIPHOSPHATE) 3'-PYROPHOSPHOHYDROLASE MESH1"/>
    <property type="match status" value="1"/>
</dbReference>
<dbReference type="Proteomes" id="UP000005233">
    <property type="component" value="Chromosome"/>
</dbReference>
<dbReference type="AlphaFoldDB" id="H8I4K5"/>
<dbReference type="InterPro" id="IPR052194">
    <property type="entry name" value="MESH1"/>
</dbReference>
<reference evidence="1" key="3">
    <citation type="journal article" date="2015" name="Environ. Microbiol. Rep.">
        <title>Comparative genomics of three Methanocellales strains reveal novel taxonomic and metabolic features.</title>
        <authorList>
            <person name="Lyu Z."/>
            <person name="Lu Y."/>
        </authorList>
    </citation>
    <scope>NUCLEOTIDE SEQUENCE</scope>
    <source>
        <strain evidence="1">HZ254</strain>
    </source>
</reference>
<evidence type="ECO:0000313" key="2">
    <source>
        <dbReference type="EMBL" id="AFD00191.1"/>
    </source>
</evidence>
<dbReference type="eggNOG" id="arCOG06870">
    <property type="taxonomic scope" value="Archaea"/>
</dbReference>
<evidence type="ECO:0000313" key="3">
    <source>
        <dbReference type="Proteomes" id="UP000005233"/>
    </source>
</evidence>
<reference evidence="1 3" key="1">
    <citation type="journal article" date="2012" name="J. Bacteriol.">
        <title>Complete genome sequence of a thermophilic methanogen, Methanocella conradii HZ254, isolated from Chinese rice field soil.</title>
        <authorList>
            <person name="Lu Z."/>
            <person name="Lu Y."/>
        </authorList>
    </citation>
    <scope>NUCLEOTIDE SEQUENCE [LARGE SCALE GENOMIC DNA]</scope>
    <source>
        <strain evidence="3">DSM 24694 / JCM 17849 / CGMCC 1.5162 / HZ254</strain>
        <strain evidence="1">HZ254</strain>
    </source>
</reference>
<name>H8I4K5_METCZ</name>
<dbReference type="STRING" id="1041930.Mtc_1430"/>